<dbReference type="EMBL" id="CP116967">
    <property type="protein sequence ID" value="WNM56748.1"/>
    <property type="molecule type" value="Genomic_DNA"/>
</dbReference>
<dbReference type="Proteomes" id="UP001302719">
    <property type="component" value="Chromosome"/>
</dbReference>
<dbReference type="AlphaFoldDB" id="A0AA96GD46"/>
<keyword evidence="2" id="KW-1185">Reference proteome</keyword>
<organism evidence="1 2">
    <name type="scientific">Candidatus Nitrospira allomarina</name>
    <dbReference type="NCBI Taxonomy" id="3020900"/>
    <lineage>
        <taxon>Bacteria</taxon>
        <taxon>Pseudomonadati</taxon>
        <taxon>Nitrospirota</taxon>
        <taxon>Nitrospiria</taxon>
        <taxon>Nitrospirales</taxon>
        <taxon>Nitrospiraceae</taxon>
        <taxon>Nitrospira</taxon>
    </lineage>
</organism>
<name>A0AA96GD46_9BACT</name>
<dbReference type="RefSeq" id="WP_312640480.1">
    <property type="nucleotide sequence ID" value="NZ_CP116967.1"/>
</dbReference>
<dbReference type="KEGG" id="nall:PP769_12255"/>
<proteinExistence type="predicted"/>
<gene>
    <name evidence="1" type="ORF">PP769_12255</name>
</gene>
<sequence>MDTPQLPQPAPMPIFILFDTQTGYLYGHLFATGPEDPFLQEVIDWWSRYCSNSPIGVDYPGVTKHTELASSPASN</sequence>
<evidence type="ECO:0000313" key="2">
    <source>
        <dbReference type="Proteomes" id="UP001302719"/>
    </source>
</evidence>
<protein>
    <submittedName>
        <fullName evidence="1">Uncharacterized protein</fullName>
    </submittedName>
</protein>
<accession>A0AA96GD46</accession>
<reference evidence="1 2" key="1">
    <citation type="submission" date="2023-01" db="EMBL/GenBank/DDBJ databases">
        <title>Cultivation and genomic characterization of new, ubiquitous marine nitrite-oxidizing bacteria from the Nitrospirales.</title>
        <authorList>
            <person name="Mueller A.J."/>
            <person name="Daebeler A."/>
            <person name="Herbold C.W."/>
            <person name="Kirkegaard R.H."/>
            <person name="Daims H."/>
        </authorList>
    </citation>
    <scope>NUCLEOTIDE SEQUENCE [LARGE SCALE GENOMIC DNA]</scope>
    <source>
        <strain evidence="1 2">VA</strain>
    </source>
</reference>
<evidence type="ECO:0000313" key="1">
    <source>
        <dbReference type="EMBL" id="WNM56748.1"/>
    </source>
</evidence>